<name>A0A2T0T7K6_9PSEU</name>
<dbReference type="PANTHER" id="PTHR35010">
    <property type="entry name" value="BLL4672 PROTEIN-RELATED"/>
    <property type="match status" value="1"/>
</dbReference>
<dbReference type="AlphaFoldDB" id="A0A2T0T7K6"/>
<dbReference type="Proteomes" id="UP000239494">
    <property type="component" value="Unassembled WGS sequence"/>
</dbReference>
<accession>A0A2T0T7K6</accession>
<keyword evidence="3" id="KW-1185">Reference proteome</keyword>
<dbReference type="Pfam" id="PF17765">
    <property type="entry name" value="MLTR_LBD"/>
    <property type="match status" value="1"/>
</dbReference>
<feature type="domain" description="MmyB-like transcription regulator ligand binding" evidence="1">
    <location>
        <begin position="3"/>
        <end position="93"/>
    </location>
</feature>
<proteinExistence type="predicted"/>
<comment type="caution">
    <text evidence="2">The sequence shown here is derived from an EMBL/GenBank/DDBJ whole genome shotgun (WGS) entry which is preliminary data.</text>
</comment>
<sequence>MPVSDLRRATGRFPDSRRLTTLIRKLTKGNERFAELWASGAVGAHREDRKIVEHPATGPIVVDCDVIIDGDAERKIVALTATPDSEDETKFRLAILSGVTAPRRA</sequence>
<dbReference type="RefSeq" id="WP_245886701.1">
    <property type="nucleotide sequence ID" value="NZ_PVTF01000005.1"/>
</dbReference>
<evidence type="ECO:0000313" key="3">
    <source>
        <dbReference type="Proteomes" id="UP000239494"/>
    </source>
</evidence>
<reference evidence="2 3" key="1">
    <citation type="submission" date="2018-03" db="EMBL/GenBank/DDBJ databases">
        <title>Genomic Encyclopedia of Archaeal and Bacterial Type Strains, Phase II (KMG-II): from individual species to whole genera.</title>
        <authorList>
            <person name="Goeker M."/>
        </authorList>
    </citation>
    <scope>NUCLEOTIDE SEQUENCE [LARGE SCALE GENOMIC DNA]</scope>
    <source>
        <strain evidence="2 3">DSM 44720</strain>
    </source>
</reference>
<evidence type="ECO:0000313" key="2">
    <source>
        <dbReference type="EMBL" id="PRY41669.1"/>
    </source>
</evidence>
<protein>
    <recommendedName>
        <fullName evidence="1">MmyB-like transcription regulator ligand binding domain-containing protein</fullName>
    </recommendedName>
</protein>
<dbReference type="EMBL" id="PVTF01000005">
    <property type="protein sequence ID" value="PRY41669.1"/>
    <property type="molecule type" value="Genomic_DNA"/>
</dbReference>
<organism evidence="2 3">
    <name type="scientific">Umezawaea tangerina</name>
    <dbReference type="NCBI Taxonomy" id="84725"/>
    <lineage>
        <taxon>Bacteria</taxon>
        <taxon>Bacillati</taxon>
        <taxon>Actinomycetota</taxon>
        <taxon>Actinomycetes</taxon>
        <taxon>Pseudonocardiales</taxon>
        <taxon>Pseudonocardiaceae</taxon>
        <taxon>Umezawaea</taxon>
    </lineage>
</organism>
<evidence type="ECO:0000259" key="1">
    <source>
        <dbReference type="Pfam" id="PF17765"/>
    </source>
</evidence>
<gene>
    <name evidence="2" type="ORF">CLV43_105427</name>
</gene>
<dbReference type="PANTHER" id="PTHR35010:SF2">
    <property type="entry name" value="BLL4672 PROTEIN"/>
    <property type="match status" value="1"/>
</dbReference>
<dbReference type="InterPro" id="IPR041413">
    <property type="entry name" value="MLTR_LBD"/>
</dbReference>
<dbReference type="Gene3D" id="3.30.450.180">
    <property type="match status" value="1"/>
</dbReference>